<dbReference type="OrthoDB" id="538223at2759"/>
<proteinExistence type="predicted"/>
<accession>A0A9P8ZY94</accession>
<reference evidence="1" key="1">
    <citation type="journal article" date="2021" name="Nat. Commun.">
        <title>Genetic determinants of endophytism in the Arabidopsis root mycobiome.</title>
        <authorList>
            <person name="Mesny F."/>
            <person name="Miyauchi S."/>
            <person name="Thiergart T."/>
            <person name="Pickel B."/>
            <person name="Atanasova L."/>
            <person name="Karlsson M."/>
            <person name="Huettel B."/>
            <person name="Barry K.W."/>
            <person name="Haridas S."/>
            <person name="Chen C."/>
            <person name="Bauer D."/>
            <person name="Andreopoulos W."/>
            <person name="Pangilinan J."/>
            <person name="LaButti K."/>
            <person name="Riley R."/>
            <person name="Lipzen A."/>
            <person name="Clum A."/>
            <person name="Drula E."/>
            <person name="Henrissat B."/>
            <person name="Kohler A."/>
            <person name="Grigoriev I.V."/>
            <person name="Martin F.M."/>
            <person name="Hacquard S."/>
        </authorList>
    </citation>
    <scope>NUCLEOTIDE SEQUENCE</scope>
    <source>
        <strain evidence="1">MPI-SDFR-AT-0073</strain>
    </source>
</reference>
<dbReference type="AlphaFoldDB" id="A0A9P8ZY94"/>
<gene>
    <name evidence="1" type="ORF">BKA67DRAFT_657718</name>
</gene>
<keyword evidence="2" id="KW-1185">Reference proteome</keyword>
<organism evidence="1 2">
    <name type="scientific">Truncatella angustata</name>
    <dbReference type="NCBI Taxonomy" id="152316"/>
    <lineage>
        <taxon>Eukaryota</taxon>
        <taxon>Fungi</taxon>
        <taxon>Dikarya</taxon>
        <taxon>Ascomycota</taxon>
        <taxon>Pezizomycotina</taxon>
        <taxon>Sordariomycetes</taxon>
        <taxon>Xylariomycetidae</taxon>
        <taxon>Amphisphaeriales</taxon>
        <taxon>Sporocadaceae</taxon>
        <taxon>Truncatella</taxon>
    </lineage>
</organism>
<protein>
    <submittedName>
        <fullName evidence="1">Uncharacterized protein</fullName>
    </submittedName>
</protein>
<dbReference type="RefSeq" id="XP_045960071.1">
    <property type="nucleotide sequence ID" value="XM_046107160.1"/>
</dbReference>
<dbReference type="EMBL" id="JAGPXC010000003">
    <property type="protein sequence ID" value="KAH6655806.1"/>
    <property type="molecule type" value="Genomic_DNA"/>
</dbReference>
<sequence length="220" mass="24675">MAGTPDTLELDAQPDAAFHASSKQYLPSCLEKTQQDIIGRVEKWADDDNNKHIFWPKGMAVTREFTIARTVARMYHDSGRLDFPEAAKTAIEKAAAFSNFLSFGLFHQWKKLVLEPLSGLEKRLYPSPIILVIDALGECDDEDQIRLLVRCLTPQQQWKKFVCVFSSPADLISLSISGSPTLSSTHLKALSFTISNNLFSIRISCYFTDIISQKPDNDMG</sequence>
<evidence type="ECO:0000313" key="1">
    <source>
        <dbReference type="EMBL" id="KAH6655806.1"/>
    </source>
</evidence>
<name>A0A9P8ZY94_9PEZI</name>
<dbReference type="GeneID" id="70136051"/>
<dbReference type="Proteomes" id="UP000758603">
    <property type="component" value="Unassembled WGS sequence"/>
</dbReference>
<evidence type="ECO:0000313" key="2">
    <source>
        <dbReference type="Proteomes" id="UP000758603"/>
    </source>
</evidence>
<comment type="caution">
    <text evidence="1">The sequence shown here is derived from an EMBL/GenBank/DDBJ whole genome shotgun (WGS) entry which is preliminary data.</text>
</comment>